<dbReference type="PANTHER" id="PTHR18919">
    <property type="entry name" value="ACETYL-COA C-ACYLTRANSFERASE"/>
    <property type="match status" value="1"/>
</dbReference>
<accession>A0A9X2W1E0</accession>
<protein>
    <submittedName>
        <fullName evidence="5">Acetyl-CoA acetyltransferase</fullName>
    </submittedName>
</protein>
<dbReference type="GO" id="GO:0016746">
    <property type="term" value="F:acyltransferase activity"/>
    <property type="evidence" value="ECO:0007669"/>
    <property type="project" value="UniProtKB-KW"/>
</dbReference>
<dbReference type="Gene3D" id="2.40.50.840">
    <property type="match status" value="1"/>
</dbReference>
<keyword evidence="2" id="KW-0808">Transferase</keyword>
<dbReference type="Pfam" id="PF18313">
    <property type="entry name" value="TLP1_add_C"/>
    <property type="match status" value="1"/>
</dbReference>
<gene>
    <name evidence="5" type="ORF">N0B51_08165</name>
</gene>
<dbReference type="InterPro" id="IPR040771">
    <property type="entry name" value="TLP1_add_C"/>
</dbReference>
<dbReference type="Gene3D" id="3.40.47.10">
    <property type="match status" value="1"/>
</dbReference>
<keyword evidence="3" id="KW-0012">Acyltransferase</keyword>
<dbReference type="EMBL" id="JAOAMV010000003">
    <property type="protein sequence ID" value="MCT2558952.1"/>
    <property type="molecule type" value="Genomic_DNA"/>
</dbReference>
<evidence type="ECO:0000256" key="3">
    <source>
        <dbReference type="ARBA" id="ARBA00023315"/>
    </source>
</evidence>
<reference evidence="5" key="1">
    <citation type="submission" date="2022-09" db="EMBL/GenBank/DDBJ databases">
        <title>The genome sequence of Tsuneonella sp. YG55.</title>
        <authorList>
            <person name="Liu Y."/>
        </authorList>
    </citation>
    <scope>NUCLEOTIDE SEQUENCE</scope>
    <source>
        <strain evidence="5">YG55</strain>
    </source>
</reference>
<evidence type="ECO:0000313" key="5">
    <source>
        <dbReference type="EMBL" id="MCT2558952.1"/>
    </source>
</evidence>
<evidence type="ECO:0000256" key="2">
    <source>
        <dbReference type="ARBA" id="ARBA00022679"/>
    </source>
</evidence>
<evidence type="ECO:0000313" key="6">
    <source>
        <dbReference type="Proteomes" id="UP001142648"/>
    </source>
</evidence>
<feature type="domain" description="Thiolase-like protein type 1 additional C-terminal" evidence="4">
    <location>
        <begin position="431"/>
        <end position="507"/>
    </location>
</feature>
<comment type="similarity">
    <text evidence="1">Belongs to the thiolase-like superfamily. Thiolase family.</text>
</comment>
<dbReference type="AlphaFoldDB" id="A0A9X2W1E0"/>
<evidence type="ECO:0000256" key="1">
    <source>
        <dbReference type="ARBA" id="ARBA00010982"/>
    </source>
</evidence>
<comment type="caution">
    <text evidence="5">The sequence shown here is derived from an EMBL/GenBank/DDBJ whole genome shotgun (WGS) entry which is preliminary data.</text>
</comment>
<organism evidence="5 6">
    <name type="scientific">Tsuneonella litorea</name>
    <dbReference type="NCBI Taxonomy" id="2976475"/>
    <lineage>
        <taxon>Bacteria</taxon>
        <taxon>Pseudomonadati</taxon>
        <taxon>Pseudomonadota</taxon>
        <taxon>Alphaproteobacteria</taxon>
        <taxon>Sphingomonadales</taxon>
        <taxon>Erythrobacteraceae</taxon>
        <taxon>Tsuneonella</taxon>
    </lineage>
</organism>
<proteinExistence type="inferred from homology"/>
<name>A0A9X2W1E0_9SPHN</name>
<dbReference type="RefSeq" id="WP_259961813.1">
    <property type="nucleotide sequence ID" value="NZ_JAOAMV010000003.1"/>
</dbReference>
<dbReference type="PANTHER" id="PTHR18919:SF139">
    <property type="entry name" value="THIOLASE-LIKE PROTEIN TYPE 1 ADDITIONAL C-TERMINAL DOMAIN-CONTAINING PROTEIN"/>
    <property type="match status" value="1"/>
</dbReference>
<sequence>MVQLTAAEPDDMTPVIVGVGQVVERIGDPGYAERSAADLAAWAAETALADACAAVCLKPLVEVVGAIRTFEDSRGAPAPFGKPDKFPLAVARRLGIAPTHAVLEPIGGQSPATAVVDIAERILHGEISAGLVFGAEATSTIRSILARGEIRDWAEHDEGEVEWKGSEDGALLSRRSIAHGIHSPALAYGLIENARRARTGLTRAEYRTEMGRLFAPFSEVAAANPLAATFGTPASAAELAEITPANRLIADPYPRKVISRDQVNMGAAALVMSVGAARAAGIDRDKWVHIHGAAKVVDPEPLERADLARFPGAEAVLDAALAASGKSLEEIDHLDFYSCFPAAVFATAIDHLGLSPDEPRRLTATGGLPFFGGPGNGYSGHAIATMAERLRAAPGSFGLVGALGGFQSKYAALVLSTDPAPVPSTMWRNPEVDRPPPPVMTELAEGRGVIETYTIQFSRDGPDFAVAIGRLPDGSRFIARSGDPGTLTAMVETDPLGAEVSLSNDGECNAFTWTGRPASVAAERRDR</sequence>
<evidence type="ECO:0000259" key="4">
    <source>
        <dbReference type="Pfam" id="PF18313"/>
    </source>
</evidence>
<keyword evidence="6" id="KW-1185">Reference proteome</keyword>
<dbReference type="Proteomes" id="UP001142648">
    <property type="component" value="Unassembled WGS sequence"/>
</dbReference>
<dbReference type="InterPro" id="IPR016039">
    <property type="entry name" value="Thiolase-like"/>
</dbReference>
<dbReference type="SUPFAM" id="SSF53901">
    <property type="entry name" value="Thiolase-like"/>
    <property type="match status" value="2"/>
</dbReference>